<dbReference type="AlphaFoldDB" id="A0A075ACU2"/>
<dbReference type="GeneID" id="20321153"/>
<organism evidence="1 2">
    <name type="scientific">Opisthorchis viverrini</name>
    <name type="common">Southeast Asian liver fluke</name>
    <dbReference type="NCBI Taxonomy" id="6198"/>
    <lineage>
        <taxon>Eukaryota</taxon>
        <taxon>Metazoa</taxon>
        <taxon>Spiralia</taxon>
        <taxon>Lophotrochozoa</taxon>
        <taxon>Platyhelminthes</taxon>
        <taxon>Trematoda</taxon>
        <taxon>Digenea</taxon>
        <taxon>Opisthorchiida</taxon>
        <taxon>Opisthorchiata</taxon>
        <taxon>Opisthorchiidae</taxon>
        <taxon>Opisthorchis</taxon>
    </lineage>
</organism>
<accession>A0A075ACU2</accession>
<reference evidence="1 2" key="1">
    <citation type="submission" date="2013-11" db="EMBL/GenBank/DDBJ databases">
        <title>Opisthorchis viverrini - life in the bile duct.</title>
        <authorList>
            <person name="Young N.D."/>
            <person name="Nagarajan N."/>
            <person name="Lin S.J."/>
            <person name="Korhonen P.K."/>
            <person name="Jex A.R."/>
            <person name="Hall R.S."/>
            <person name="Safavi-Hemami H."/>
            <person name="Kaewkong W."/>
            <person name="Bertrand D."/>
            <person name="Gao S."/>
            <person name="Seet Q."/>
            <person name="Wongkham S."/>
            <person name="Teh B.T."/>
            <person name="Wongkham C."/>
            <person name="Intapan P.M."/>
            <person name="Maleewong W."/>
            <person name="Yang X."/>
            <person name="Hu M."/>
            <person name="Wang Z."/>
            <person name="Hofmann A."/>
            <person name="Sternberg P.W."/>
            <person name="Tan P."/>
            <person name="Wang J."/>
            <person name="Gasser R.B."/>
        </authorList>
    </citation>
    <scope>NUCLEOTIDE SEQUENCE [LARGE SCALE GENOMIC DNA]</scope>
</reference>
<keyword evidence="2" id="KW-1185">Reference proteome</keyword>
<dbReference type="RefSeq" id="XP_009170644.1">
    <property type="nucleotide sequence ID" value="XM_009172380.1"/>
</dbReference>
<name>A0A075ACU2_OPIVI</name>
<dbReference type="Proteomes" id="UP000054324">
    <property type="component" value="Unassembled WGS sequence"/>
</dbReference>
<dbReference type="EMBL" id="KL596771">
    <property type="protein sequence ID" value="KER25629.1"/>
    <property type="molecule type" value="Genomic_DNA"/>
</dbReference>
<dbReference type="OrthoDB" id="10058156at2759"/>
<proteinExistence type="predicted"/>
<evidence type="ECO:0000313" key="2">
    <source>
        <dbReference type="Proteomes" id="UP000054324"/>
    </source>
</evidence>
<dbReference type="KEGG" id="ovi:T265_06974"/>
<evidence type="ECO:0000313" key="1">
    <source>
        <dbReference type="EMBL" id="KER25629.1"/>
    </source>
</evidence>
<dbReference type="CTD" id="20321153"/>
<sequence>MYRNSPNPNVPGGKSPAECMFGRKIRTTYDSLRPKRKDARNAANETLVTRFTQETFKWCCPGQEKKCDLQSRRWKRNLEKTSTNYDQTTFKLNTGKKQKNFSGTSCWTRSVWTMKMFDLSNYPST</sequence>
<protein>
    <submittedName>
        <fullName evidence="1">Uncharacterized protein</fullName>
    </submittedName>
</protein>
<gene>
    <name evidence="1" type="ORF">T265_06974</name>
</gene>